<dbReference type="InterPro" id="IPR013783">
    <property type="entry name" value="Ig-like_fold"/>
</dbReference>
<dbReference type="SUPFAM" id="SSF48726">
    <property type="entry name" value="Immunoglobulin"/>
    <property type="match status" value="1"/>
</dbReference>
<dbReference type="AlphaFoldDB" id="A0ABD0NFB4"/>
<proteinExistence type="predicted"/>
<protein>
    <recommendedName>
        <fullName evidence="1">Ig-like domain-containing protein</fullName>
    </recommendedName>
</protein>
<organism evidence="2 3">
    <name type="scientific">Cirrhinus mrigala</name>
    <name type="common">Mrigala</name>
    <dbReference type="NCBI Taxonomy" id="683832"/>
    <lineage>
        <taxon>Eukaryota</taxon>
        <taxon>Metazoa</taxon>
        <taxon>Chordata</taxon>
        <taxon>Craniata</taxon>
        <taxon>Vertebrata</taxon>
        <taxon>Euteleostomi</taxon>
        <taxon>Actinopterygii</taxon>
        <taxon>Neopterygii</taxon>
        <taxon>Teleostei</taxon>
        <taxon>Ostariophysi</taxon>
        <taxon>Cypriniformes</taxon>
        <taxon>Cyprinidae</taxon>
        <taxon>Labeoninae</taxon>
        <taxon>Labeonini</taxon>
        <taxon>Cirrhinus</taxon>
    </lineage>
</organism>
<comment type="caution">
    <text evidence="2">The sequence shown here is derived from an EMBL/GenBank/DDBJ whole genome shotgun (WGS) entry which is preliminary data.</text>
</comment>
<evidence type="ECO:0000259" key="1">
    <source>
        <dbReference type="PROSITE" id="PS50835"/>
    </source>
</evidence>
<feature type="domain" description="Ig-like" evidence="1">
    <location>
        <begin position="1"/>
        <end position="93"/>
    </location>
</feature>
<dbReference type="Proteomes" id="UP001529510">
    <property type="component" value="Unassembled WGS sequence"/>
</dbReference>
<evidence type="ECO:0000313" key="2">
    <source>
        <dbReference type="EMBL" id="KAL0160714.1"/>
    </source>
</evidence>
<dbReference type="EMBL" id="JAMKFB020000022">
    <property type="protein sequence ID" value="KAL0160714.1"/>
    <property type="molecule type" value="Genomic_DNA"/>
</dbReference>
<dbReference type="InterPro" id="IPR013106">
    <property type="entry name" value="Ig_V-set"/>
</dbReference>
<evidence type="ECO:0000313" key="3">
    <source>
        <dbReference type="Proteomes" id="UP001529510"/>
    </source>
</evidence>
<dbReference type="InterPro" id="IPR036179">
    <property type="entry name" value="Ig-like_dom_sf"/>
</dbReference>
<feature type="non-terminal residue" evidence="2">
    <location>
        <position position="93"/>
    </location>
</feature>
<dbReference type="Gene3D" id="2.60.40.10">
    <property type="entry name" value="Immunoglobulins"/>
    <property type="match status" value="1"/>
</dbReference>
<dbReference type="Pfam" id="PF07686">
    <property type="entry name" value="V-set"/>
    <property type="match status" value="1"/>
</dbReference>
<dbReference type="PROSITE" id="PS50835">
    <property type="entry name" value="IG_LIKE"/>
    <property type="match status" value="1"/>
</dbReference>
<name>A0ABD0NFB4_CIRMR</name>
<dbReference type="PANTHER" id="PTHR21063">
    <property type="entry name" value="LFA-3"/>
    <property type="match status" value="1"/>
</dbReference>
<reference evidence="2 3" key="1">
    <citation type="submission" date="2024-05" db="EMBL/GenBank/DDBJ databases">
        <title>Genome sequencing and assembly of Indian major carp, Cirrhinus mrigala (Hamilton, 1822).</title>
        <authorList>
            <person name="Mohindra V."/>
            <person name="Chowdhury L.M."/>
            <person name="Lal K."/>
            <person name="Jena J.K."/>
        </authorList>
    </citation>
    <scope>NUCLEOTIDE SEQUENCE [LARGE SCALE GENOMIC DNA]</scope>
    <source>
        <strain evidence="2">CM1030</strain>
        <tissue evidence="2">Blood</tissue>
    </source>
</reference>
<gene>
    <name evidence="2" type="ORF">M9458_044439</name>
</gene>
<accession>A0ABD0NFB4</accession>
<sequence length="93" mass="10602">MEGDSVTLRTGVKEIERDVHIIWTFETQNARIADIYSSVNAIPSYVNNEIFRDRLQVNFTTGSLTIRNIRTTDNGTYRLDIVDPNHTSGLTSR</sequence>
<dbReference type="InterPro" id="IPR007110">
    <property type="entry name" value="Ig-like_dom"/>
</dbReference>
<dbReference type="PANTHER" id="PTHR21063:SF4">
    <property type="entry name" value="CD48 ANTIGEN-RELATED"/>
    <property type="match status" value="1"/>
</dbReference>
<keyword evidence="3" id="KW-1185">Reference proteome</keyword>